<reference evidence="1" key="1">
    <citation type="submission" date="2023-10" db="EMBL/GenBank/DDBJ databases">
        <authorList>
            <person name="Chen Y."/>
            <person name="Shah S."/>
            <person name="Dougan E. K."/>
            <person name="Thang M."/>
            <person name="Chan C."/>
        </authorList>
    </citation>
    <scope>NUCLEOTIDE SEQUENCE [LARGE SCALE GENOMIC DNA]</scope>
</reference>
<accession>A0ABN9VGV5</accession>
<organism evidence="1 2">
    <name type="scientific">Prorocentrum cordatum</name>
    <dbReference type="NCBI Taxonomy" id="2364126"/>
    <lineage>
        <taxon>Eukaryota</taxon>
        <taxon>Sar</taxon>
        <taxon>Alveolata</taxon>
        <taxon>Dinophyceae</taxon>
        <taxon>Prorocentrales</taxon>
        <taxon>Prorocentraceae</taxon>
        <taxon>Prorocentrum</taxon>
    </lineage>
</organism>
<evidence type="ECO:0000313" key="1">
    <source>
        <dbReference type="EMBL" id="CAK0872418.1"/>
    </source>
</evidence>
<name>A0ABN9VGV5_9DINO</name>
<dbReference type="EMBL" id="CAUYUJ010017170">
    <property type="protein sequence ID" value="CAK0872418.1"/>
    <property type="molecule type" value="Genomic_DNA"/>
</dbReference>
<keyword evidence="2" id="KW-1185">Reference proteome</keyword>
<feature type="non-terminal residue" evidence="1">
    <location>
        <position position="1"/>
    </location>
</feature>
<feature type="non-terminal residue" evidence="1">
    <location>
        <position position="659"/>
    </location>
</feature>
<dbReference type="Proteomes" id="UP001189429">
    <property type="component" value="Unassembled WGS sequence"/>
</dbReference>
<proteinExistence type="predicted"/>
<evidence type="ECO:0000313" key="2">
    <source>
        <dbReference type="Proteomes" id="UP001189429"/>
    </source>
</evidence>
<gene>
    <name evidence="1" type="ORF">PCOR1329_LOCUS57894</name>
</gene>
<protein>
    <submittedName>
        <fullName evidence="1">Uncharacterized protein</fullName>
    </submittedName>
</protein>
<sequence>EMSSMLANMERRLGEQLQANTRNLSDIFQQSQLEFAQEMDDLRAEMAAVASTTPKGLPTTTGWSRTVDTTILAITARADVPKSAVADSLQQLLADADLATVQPDATRLEGEEIGRRFKLRCLGATGLAERRCGKLLELLRTGPSSWVHLNVGKDRNQSQISHEIQLKRLRTELREHIADRLFVGKDTIAVKWRQLVRLSIAAPGAKPQVSWNMAAVRSIGQAEQALQIVADRALAPEGESIHLGTWNCRALKQTGKQGIRKVKKKLKYLQNYWKGPVILGYKRRQRQWLDALRGATELMAGKPTHWNASTRTSTTIDRMFVGLPRWALCQGRQSCQLRGEARGLHIRGVSDHSLAVASLMRRPRPQRDPGVPAAIPRDIAMGPRFKEIAQGYLEAAPLQHLSPPDECKFYARFRRAAADDVQHELLVAEGWSRGSSAIIWRQLARACWRQNWRLAQLVVTQNARAQELARVDTEAKAAQIINYSEFQRRYNIAQRKEAASMRRRLEEDTMHETDENRKMQLSAQLRALRRRARLRAPISARRYLAVLEVDGAELKEPSDIRDALGRHWGKVLCPVEELQVSNGERTADWDERPAPRLADVRLALRRARPAAPGPDGLPAASWLALPSGPAVLHRALQWMLDGMSMRSDYNFAIGIFLPK</sequence>
<comment type="caution">
    <text evidence="1">The sequence shown here is derived from an EMBL/GenBank/DDBJ whole genome shotgun (WGS) entry which is preliminary data.</text>
</comment>